<accession>A0A9Q0GX80</accession>
<sequence>MKQKKMIKLSSDSENANVYKNKWSKQKKQNPEIPPAWFLAGARSFPSFPLKNEETQLGTNKTFRPGQELQTLKRIRAHLRRINKPTIKTIQSPDGDLIDCVLSNLQPAFDHPELKRQKPLALEFYFLRKF</sequence>
<keyword evidence="3" id="KW-1185">Reference proteome</keyword>
<protein>
    <recommendedName>
        <fullName evidence="1">Neprosin activation peptide domain-containing protein</fullName>
    </recommendedName>
</protein>
<proteinExistence type="predicted"/>
<gene>
    <name evidence="2" type="ORF">NE237_012679</name>
</gene>
<comment type="caution">
    <text evidence="2">The sequence shown here is derived from an EMBL/GenBank/DDBJ whole genome shotgun (WGS) entry which is preliminary data.</text>
</comment>
<dbReference type="AlphaFoldDB" id="A0A9Q0GX80"/>
<evidence type="ECO:0000313" key="2">
    <source>
        <dbReference type="EMBL" id="KAJ4955896.1"/>
    </source>
</evidence>
<dbReference type="Pfam" id="PF14365">
    <property type="entry name" value="Neprosin_AP"/>
    <property type="match status" value="1"/>
</dbReference>
<dbReference type="EMBL" id="JAMYWD010000011">
    <property type="protein sequence ID" value="KAJ4955896.1"/>
    <property type="molecule type" value="Genomic_DNA"/>
</dbReference>
<dbReference type="InterPro" id="IPR025521">
    <property type="entry name" value="Neprosin_propep"/>
</dbReference>
<dbReference type="OrthoDB" id="1743151at2759"/>
<name>A0A9Q0GX80_9MAGN</name>
<feature type="domain" description="Neprosin activation peptide" evidence="1">
    <location>
        <begin position="89"/>
        <end position="119"/>
    </location>
</feature>
<dbReference type="Proteomes" id="UP001141806">
    <property type="component" value="Unassembled WGS sequence"/>
</dbReference>
<evidence type="ECO:0000313" key="3">
    <source>
        <dbReference type="Proteomes" id="UP001141806"/>
    </source>
</evidence>
<evidence type="ECO:0000259" key="1">
    <source>
        <dbReference type="Pfam" id="PF14365"/>
    </source>
</evidence>
<organism evidence="2 3">
    <name type="scientific">Protea cynaroides</name>
    <dbReference type="NCBI Taxonomy" id="273540"/>
    <lineage>
        <taxon>Eukaryota</taxon>
        <taxon>Viridiplantae</taxon>
        <taxon>Streptophyta</taxon>
        <taxon>Embryophyta</taxon>
        <taxon>Tracheophyta</taxon>
        <taxon>Spermatophyta</taxon>
        <taxon>Magnoliopsida</taxon>
        <taxon>Proteales</taxon>
        <taxon>Proteaceae</taxon>
        <taxon>Protea</taxon>
    </lineage>
</organism>
<reference evidence="2" key="1">
    <citation type="journal article" date="2023" name="Plant J.">
        <title>The genome of the king protea, Protea cynaroides.</title>
        <authorList>
            <person name="Chang J."/>
            <person name="Duong T.A."/>
            <person name="Schoeman C."/>
            <person name="Ma X."/>
            <person name="Roodt D."/>
            <person name="Barker N."/>
            <person name="Li Z."/>
            <person name="Van de Peer Y."/>
            <person name="Mizrachi E."/>
        </authorList>
    </citation>
    <scope>NUCLEOTIDE SEQUENCE</scope>
    <source>
        <tissue evidence="2">Young leaves</tissue>
    </source>
</reference>